<organism evidence="2 3">
    <name type="scientific">Anaeromyxobacter dehalogenans (strain ATCC BAA-258 / DSM 21875 / 2CP-1)</name>
    <dbReference type="NCBI Taxonomy" id="455488"/>
    <lineage>
        <taxon>Bacteria</taxon>
        <taxon>Pseudomonadati</taxon>
        <taxon>Myxococcota</taxon>
        <taxon>Myxococcia</taxon>
        <taxon>Myxococcales</taxon>
        <taxon>Cystobacterineae</taxon>
        <taxon>Anaeromyxobacteraceae</taxon>
        <taxon>Anaeromyxobacter</taxon>
    </lineage>
</organism>
<name>B8JHB5_ANAD2</name>
<accession>B8JHB5</accession>
<evidence type="ECO:0000256" key="1">
    <source>
        <dbReference type="SAM" id="SignalP"/>
    </source>
</evidence>
<dbReference type="HOGENOM" id="CLU_1755039_0_0_7"/>
<evidence type="ECO:0000313" key="2">
    <source>
        <dbReference type="EMBL" id="ACL64817.1"/>
    </source>
</evidence>
<dbReference type="RefSeq" id="WP_012632758.1">
    <property type="nucleotide sequence ID" value="NC_011891.1"/>
</dbReference>
<dbReference type="PROSITE" id="PS51257">
    <property type="entry name" value="PROKAR_LIPOPROTEIN"/>
    <property type="match status" value="1"/>
</dbReference>
<keyword evidence="3" id="KW-1185">Reference proteome</keyword>
<reference evidence="2" key="1">
    <citation type="submission" date="2009-01" db="EMBL/GenBank/DDBJ databases">
        <title>Complete sequence of Anaeromyxobacter dehalogenans 2CP-1.</title>
        <authorList>
            <consortium name="US DOE Joint Genome Institute"/>
            <person name="Lucas S."/>
            <person name="Copeland A."/>
            <person name="Lapidus A."/>
            <person name="Glavina del Rio T."/>
            <person name="Dalin E."/>
            <person name="Tice H."/>
            <person name="Bruce D."/>
            <person name="Goodwin L."/>
            <person name="Pitluck S."/>
            <person name="Saunders E."/>
            <person name="Brettin T."/>
            <person name="Detter J.C."/>
            <person name="Han C."/>
            <person name="Larimer F."/>
            <person name="Land M."/>
            <person name="Hauser L."/>
            <person name="Kyrpides N."/>
            <person name="Ovchinnikova G."/>
            <person name="Beliaev A.S."/>
            <person name="Richardson P."/>
        </authorList>
    </citation>
    <scope>NUCLEOTIDE SEQUENCE</scope>
    <source>
        <strain evidence="2">2CP-1</strain>
    </source>
</reference>
<feature type="chain" id="PRO_5002875077" description="Lipoprotein" evidence="1">
    <location>
        <begin position="27"/>
        <end position="148"/>
    </location>
</feature>
<protein>
    <recommendedName>
        <fullName evidence="4">Lipoprotein</fullName>
    </recommendedName>
</protein>
<keyword evidence="1" id="KW-0732">Signal</keyword>
<dbReference type="EMBL" id="CP001359">
    <property type="protein sequence ID" value="ACL64817.1"/>
    <property type="molecule type" value="Genomic_DNA"/>
</dbReference>
<dbReference type="Proteomes" id="UP000007089">
    <property type="component" value="Chromosome"/>
</dbReference>
<evidence type="ECO:0000313" key="3">
    <source>
        <dbReference type="Proteomes" id="UP000007089"/>
    </source>
</evidence>
<sequence>MIRPGARTAALAAALALAACRTTAGAVLRVDPPPSEPGAVADAQQYRIARAIRDVVATDRMECREGSGPVLLSCFPADVGTRSAQVTIQLERSGSGYQVSLVESFLALGGPKALCAVQDRLIRGIDAELGVPSAKPDARGRCAGQPPR</sequence>
<evidence type="ECO:0008006" key="4">
    <source>
        <dbReference type="Google" id="ProtNLM"/>
    </source>
</evidence>
<proteinExistence type="predicted"/>
<gene>
    <name evidence="2" type="ordered locus">A2cp1_1473</name>
</gene>
<feature type="signal peptide" evidence="1">
    <location>
        <begin position="1"/>
        <end position="26"/>
    </location>
</feature>
<dbReference type="AlphaFoldDB" id="B8JHB5"/>
<dbReference type="KEGG" id="acp:A2cp1_1473"/>